<keyword evidence="2" id="KW-0808">Transferase</keyword>
<dbReference type="EMBL" id="SIRE01000002">
    <property type="protein sequence ID" value="TBL81753.1"/>
    <property type="molecule type" value="Genomic_DNA"/>
</dbReference>
<proteinExistence type="predicted"/>
<sequence>MESVNAGRVEAVVLAGGLGTRLRPVVSDLPKPMAPVGGRPFLAYVMDHLISQGIGRIVLATGYKHDVIEGRFGSSYRGIPLHYSVEAEPLGTGGAIKQALEHVRSELALICNGDTLHRFHLAGMLAFHTRTAADMTLCLKPMERFDRYGSVELAGHRIARFLEKSARSAGLVNCGVYMANSGLIREIGLPDQFSFEREFLEARVGELNLCGFVSEAYFVDMGIPEDYARAQRELALP</sequence>
<evidence type="ECO:0000259" key="1">
    <source>
        <dbReference type="Pfam" id="PF00483"/>
    </source>
</evidence>
<accession>A0A4Q9E0T2</accession>
<protein>
    <submittedName>
        <fullName evidence="2">D-glycero-D-manno-heptose 1-phosphate guanosyltransferase</fullName>
    </submittedName>
</protein>
<keyword evidence="3" id="KW-1185">Reference proteome</keyword>
<dbReference type="CDD" id="cd06915">
    <property type="entry name" value="NTP_transferase_WcbM_like"/>
    <property type="match status" value="1"/>
</dbReference>
<evidence type="ECO:0000313" key="2">
    <source>
        <dbReference type="EMBL" id="TBL81753.1"/>
    </source>
</evidence>
<dbReference type="InterPro" id="IPR050486">
    <property type="entry name" value="Mannose-1P_guanyltransferase"/>
</dbReference>
<dbReference type="AlphaFoldDB" id="A0A4Q9E0T2"/>
<dbReference type="OrthoDB" id="9801899at2"/>
<feature type="domain" description="Nucleotidyl transferase" evidence="1">
    <location>
        <begin position="11"/>
        <end position="234"/>
    </location>
</feature>
<dbReference type="PANTHER" id="PTHR22572">
    <property type="entry name" value="SUGAR-1-PHOSPHATE GUANYL TRANSFERASE"/>
    <property type="match status" value="1"/>
</dbReference>
<dbReference type="Proteomes" id="UP000293142">
    <property type="component" value="Unassembled WGS sequence"/>
</dbReference>
<dbReference type="Gene3D" id="3.90.550.10">
    <property type="entry name" value="Spore Coat Polysaccharide Biosynthesis Protein SpsA, Chain A"/>
    <property type="match status" value="1"/>
</dbReference>
<dbReference type="GO" id="GO:0016740">
    <property type="term" value="F:transferase activity"/>
    <property type="evidence" value="ECO:0007669"/>
    <property type="project" value="UniProtKB-KW"/>
</dbReference>
<dbReference type="InterPro" id="IPR005835">
    <property type="entry name" value="NTP_transferase_dom"/>
</dbReference>
<dbReference type="Pfam" id="PF00483">
    <property type="entry name" value="NTP_transferase"/>
    <property type="match status" value="1"/>
</dbReference>
<name>A0A4Q9E0T2_9BACL</name>
<dbReference type="RefSeq" id="WP_131011539.1">
    <property type="nucleotide sequence ID" value="NZ_SIRE01000002.1"/>
</dbReference>
<dbReference type="InterPro" id="IPR029044">
    <property type="entry name" value="Nucleotide-diphossugar_trans"/>
</dbReference>
<dbReference type="SUPFAM" id="SSF53448">
    <property type="entry name" value="Nucleotide-diphospho-sugar transferases"/>
    <property type="match status" value="1"/>
</dbReference>
<organism evidence="2 3">
    <name type="scientific">Paenibacillus thalictri</name>
    <dbReference type="NCBI Taxonomy" id="2527873"/>
    <lineage>
        <taxon>Bacteria</taxon>
        <taxon>Bacillati</taxon>
        <taxon>Bacillota</taxon>
        <taxon>Bacilli</taxon>
        <taxon>Bacillales</taxon>
        <taxon>Paenibacillaceae</taxon>
        <taxon>Paenibacillus</taxon>
    </lineage>
</organism>
<comment type="caution">
    <text evidence="2">The sequence shown here is derived from an EMBL/GenBank/DDBJ whole genome shotgun (WGS) entry which is preliminary data.</text>
</comment>
<gene>
    <name evidence="2" type="ORF">EYB31_01805</name>
</gene>
<reference evidence="2 3" key="1">
    <citation type="submission" date="2019-02" db="EMBL/GenBank/DDBJ databases">
        <title>Paenibacillus sp. nov., isolated from surface-sterilized tissue of Thalictrum simplex L.</title>
        <authorList>
            <person name="Tuo L."/>
        </authorList>
    </citation>
    <scope>NUCLEOTIDE SEQUENCE [LARGE SCALE GENOMIC DNA]</scope>
    <source>
        <strain evidence="2 3">N2SHLJ1</strain>
    </source>
</reference>
<evidence type="ECO:0000313" key="3">
    <source>
        <dbReference type="Proteomes" id="UP000293142"/>
    </source>
</evidence>